<evidence type="ECO:0000256" key="15">
    <source>
        <dbReference type="ARBA" id="ARBA00050664"/>
    </source>
</evidence>
<comment type="pathway">
    <text evidence="2">Protein modification; protein glycosylation.</text>
</comment>
<evidence type="ECO:0000256" key="17">
    <source>
        <dbReference type="PIRSR" id="PIRSR005557-2"/>
    </source>
</evidence>
<keyword evidence="19" id="KW-0732">Signal</keyword>
<dbReference type="PANTHER" id="PTHR45941">
    <property type="entry name" value="ALPHA-N-ACETYLGALACTOSAMINIDE ALPHA-2,6-SIALYLTRANSFERASE 2-LIKE-RELATED"/>
    <property type="match status" value="1"/>
</dbReference>
<proteinExistence type="inferred from homology"/>
<evidence type="ECO:0000256" key="10">
    <source>
        <dbReference type="ARBA" id="ARBA00023136"/>
    </source>
</evidence>
<dbReference type="GO" id="GO:0001665">
    <property type="term" value="F:alpha-N-acetylgalactosaminide alpha-2,6-sialyltransferase activity"/>
    <property type="evidence" value="ECO:0007669"/>
    <property type="project" value="UniProtKB-EC"/>
</dbReference>
<evidence type="ECO:0000256" key="2">
    <source>
        <dbReference type="ARBA" id="ARBA00004922"/>
    </source>
</evidence>
<dbReference type="Ensembl" id="ENSCSRT00000017244.1">
    <property type="protein sequence ID" value="ENSCSRP00000016498.1"/>
    <property type="gene ID" value="ENSCSRG00000012658.1"/>
</dbReference>
<keyword evidence="9" id="KW-0333">Golgi apparatus</keyword>
<keyword evidence="4" id="KW-0328">Glycosyltransferase</keyword>
<comment type="catalytic activity">
    <reaction evidence="15">
        <text>a 3-O-[N-acetyl-alpha-neuraminyl-(2-&gt;3)-beta-D-galactosyl-(1-&gt;3)-N-acetyl-alpha-D-galactosaminyl]-L-threonyl-[protein] + CMP-N-acetyl-beta-neuraminate = a 3-O-{alpha-Neu5Ac-(2-&gt;3)-beta-D-Gal-(1-&gt;3)-[alpha-Neu5Ac-(2-&gt;6)]-alpha-D-GalNAc}-L-threonyl-[protein] + CMP + H(+)</text>
        <dbReference type="Rhea" id="RHEA:81659"/>
        <dbReference type="Rhea" id="RHEA-COMP:14417"/>
        <dbReference type="Rhea" id="RHEA-COMP:16763"/>
        <dbReference type="ChEBI" id="CHEBI:15378"/>
        <dbReference type="ChEBI" id="CHEBI:57812"/>
        <dbReference type="ChEBI" id="CHEBI:60377"/>
        <dbReference type="ChEBI" id="CHEBI:139598"/>
        <dbReference type="ChEBI" id="CHEBI:156398"/>
    </reaction>
    <physiologicalReaction direction="left-to-right" evidence="15">
        <dbReference type="Rhea" id="RHEA:81660"/>
    </physiologicalReaction>
</comment>
<keyword evidence="21" id="KW-1185">Reference proteome</keyword>
<dbReference type="FunFam" id="3.90.1480.20:FF:000013">
    <property type="entry name" value="ST6 N-acetylgalactosaminide alpha-2,6-sialyltransferase 1"/>
    <property type="match status" value="1"/>
</dbReference>
<feature type="compositionally biased region" description="Polar residues" evidence="18">
    <location>
        <begin position="86"/>
        <end position="96"/>
    </location>
</feature>
<sequence>MGAPRWARLCFLLLAAVTLWVLLCGHERDSQAAAKPSLLQQESLLLVPGGMSQNAGSHGLSRESSMDRGKPSKYSSEPGQAKPTKEQASSCPQSLRSKVKADPRFGKLFRFHIPVLMWERHVTQETCNRLKERSVPYGWRGLSDTAVASTLHLLNDSANSWLFDKARFPEGCVRCAVVGNGGILNGSRQGKEIDAHDFVFRLNGAVIKGFEDDVGTKMSFYGFTVNTMKNSLIAYGEYGFTQIPQSKDLRYIFIPSNIRDYIMLKSAIRGSRVQEGYDKGDDPRTYFGPQASAKKFKLLHPDFIHYLTVRFLRSEIINTQYGYLYMPSTGALMLLTALHTCDQVSAYGFITDNYRKFSDHYYEQEKKPLVFYANHDMLLEAELWKSLHRAGIMKLYQRNTKKIEELARLN</sequence>
<comment type="catalytic activity">
    <reaction evidence="16">
        <text>a 3-O-[N-acetyl-alpha-D-galactosaminyl]-L-threonyl-[protein] + CMP-N-acetyl-beta-neuraminate = a 3-O-[N-acetyl-alpha-neuraminosyl-(2-&gt;6)-N-acetyl-alpha-D-galactosaminyl]-L-threonyl-[protein] + CMP + H(+)</text>
        <dbReference type="Rhea" id="RHEA:81643"/>
        <dbReference type="Rhea" id="RHEA-COMP:11689"/>
        <dbReference type="Rhea" id="RHEA-COMP:19720"/>
        <dbReference type="ChEBI" id="CHEBI:15378"/>
        <dbReference type="ChEBI" id="CHEBI:57812"/>
        <dbReference type="ChEBI" id="CHEBI:60377"/>
        <dbReference type="ChEBI" id="CHEBI:87075"/>
        <dbReference type="ChEBI" id="CHEBI:231970"/>
    </reaction>
    <physiologicalReaction direction="left-to-right" evidence="16">
        <dbReference type="Rhea" id="RHEA:81644"/>
    </physiologicalReaction>
</comment>
<comment type="similarity">
    <text evidence="3">Belongs to the glycosyltransferase 29 family.</text>
</comment>
<keyword evidence="10" id="KW-0472">Membrane</keyword>
<keyword evidence="7" id="KW-0735">Signal-anchor</keyword>
<evidence type="ECO:0000256" key="12">
    <source>
        <dbReference type="ARBA" id="ARBA00023180"/>
    </source>
</evidence>
<evidence type="ECO:0000313" key="20">
    <source>
        <dbReference type="Ensembl" id="ENSCSRP00000016498.1"/>
    </source>
</evidence>
<evidence type="ECO:0000256" key="8">
    <source>
        <dbReference type="ARBA" id="ARBA00022989"/>
    </source>
</evidence>
<evidence type="ECO:0000256" key="14">
    <source>
        <dbReference type="ARBA" id="ARBA00039109"/>
    </source>
</evidence>
<evidence type="ECO:0000256" key="6">
    <source>
        <dbReference type="ARBA" id="ARBA00022692"/>
    </source>
</evidence>
<dbReference type="GO" id="GO:0006493">
    <property type="term" value="P:protein O-linked glycosylation"/>
    <property type="evidence" value="ECO:0007669"/>
    <property type="project" value="TreeGrafter"/>
</dbReference>
<keyword evidence="8" id="KW-1133">Transmembrane helix</keyword>
<organism evidence="20 21">
    <name type="scientific">Chelydra serpentina</name>
    <name type="common">Snapping turtle</name>
    <name type="synonym">Testudo serpentina</name>
    <dbReference type="NCBI Taxonomy" id="8475"/>
    <lineage>
        <taxon>Eukaryota</taxon>
        <taxon>Metazoa</taxon>
        <taxon>Chordata</taxon>
        <taxon>Craniata</taxon>
        <taxon>Vertebrata</taxon>
        <taxon>Euteleostomi</taxon>
        <taxon>Archelosauria</taxon>
        <taxon>Testudinata</taxon>
        <taxon>Testudines</taxon>
        <taxon>Cryptodira</taxon>
        <taxon>Durocryptodira</taxon>
        <taxon>Americhelydia</taxon>
        <taxon>Chelydroidea</taxon>
        <taxon>Chelydridae</taxon>
        <taxon>Chelydra</taxon>
    </lineage>
</organism>
<dbReference type="InterPro" id="IPR038578">
    <property type="entry name" value="GT29-like_sf"/>
</dbReference>
<evidence type="ECO:0000256" key="7">
    <source>
        <dbReference type="ARBA" id="ARBA00022968"/>
    </source>
</evidence>
<evidence type="ECO:0000256" key="1">
    <source>
        <dbReference type="ARBA" id="ARBA00004323"/>
    </source>
</evidence>
<feature type="compositionally biased region" description="Basic and acidic residues" evidence="18">
    <location>
        <begin position="60"/>
        <end position="70"/>
    </location>
</feature>
<dbReference type="InterPro" id="IPR001675">
    <property type="entry name" value="Glyco_trans_29"/>
</dbReference>
<feature type="signal peptide" evidence="19">
    <location>
        <begin position="1"/>
        <end position="25"/>
    </location>
</feature>
<evidence type="ECO:0000256" key="19">
    <source>
        <dbReference type="SAM" id="SignalP"/>
    </source>
</evidence>
<dbReference type="PIRSF" id="PIRSF005557">
    <property type="entry name" value="Sialyl_trans"/>
    <property type="match status" value="1"/>
</dbReference>
<comment type="catalytic activity">
    <reaction evidence="13">
        <text>a beta-D-galactosyl-(1-&gt;3)-N-acetyl-alpha-D-galactosaminyl derivative + CMP-N-acetyl-beta-neuraminate = a beta-D-galactosyl-(1-&gt;3)-[N-acetyl-alpha-neuraminyl-(2-&gt;6)]-N-acetyl-alpha-D-galactosaminyl derivative + CMP + H(+)</text>
        <dbReference type="Rhea" id="RHEA:11136"/>
        <dbReference type="ChEBI" id="CHEBI:15378"/>
        <dbReference type="ChEBI" id="CHEBI:57812"/>
        <dbReference type="ChEBI" id="CHEBI:60377"/>
        <dbReference type="ChEBI" id="CHEBI:133470"/>
        <dbReference type="ChEBI" id="CHEBI:140764"/>
        <dbReference type="EC" id="2.4.3.3"/>
    </reaction>
    <physiologicalReaction direction="left-to-right" evidence="13">
        <dbReference type="Rhea" id="RHEA:11137"/>
    </physiologicalReaction>
</comment>
<keyword evidence="12" id="KW-0325">Glycoprotein</keyword>
<dbReference type="AlphaFoldDB" id="A0A8C3SN10"/>
<keyword evidence="6" id="KW-0812">Transmembrane</keyword>
<reference evidence="20" key="1">
    <citation type="submission" date="2025-08" db="UniProtKB">
        <authorList>
            <consortium name="Ensembl"/>
        </authorList>
    </citation>
    <scope>IDENTIFICATION</scope>
</reference>
<dbReference type="GO" id="GO:0000139">
    <property type="term" value="C:Golgi membrane"/>
    <property type="evidence" value="ECO:0007669"/>
    <property type="project" value="UniProtKB-SubCell"/>
</dbReference>
<name>A0A8C3SN10_CHESE</name>
<evidence type="ECO:0000256" key="9">
    <source>
        <dbReference type="ARBA" id="ARBA00023034"/>
    </source>
</evidence>
<evidence type="ECO:0000256" key="4">
    <source>
        <dbReference type="ARBA" id="ARBA00022676"/>
    </source>
</evidence>
<evidence type="ECO:0000256" key="18">
    <source>
        <dbReference type="SAM" id="MobiDB-lite"/>
    </source>
</evidence>
<evidence type="ECO:0000256" key="5">
    <source>
        <dbReference type="ARBA" id="ARBA00022679"/>
    </source>
</evidence>
<evidence type="ECO:0000256" key="3">
    <source>
        <dbReference type="ARBA" id="ARBA00006003"/>
    </source>
</evidence>
<reference evidence="20" key="2">
    <citation type="submission" date="2025-09" db="UniProtKB">
        <authorList>
            <consortium name="Ensembl"/>
        </authorList>
    </citation>
    <scope>IDENTIFICATION</scope>
</reference>
<dbReference type="InterPro" id="IPR012163">
    <property type="entry name" value="Sialyl_trans"/>
</dbReference>
<protein>
    <recommendedName>
        <fullName evidence="14">alpha-N-acetylgalactosaminide alpha-2,6-sialyltransferase</fullName>
        <ecNumber evidence="14">2.4.3.3</ecNumber>
    </recommendedName>
</protein>
<keyword evidence="11" id="KW-1015">Disulfide bond</keyword>
<dbReference type="EC" id="2.4.3.3" evidence="14"/>
<feature type="region of interest" description="Disordered" evidence="18">
    <location>
        <begin position="52"/>
        <end position="98"/>
    </location>
</feature>
<dbReference type="PANTHER" id="PTHR45941:SF5">
    <property type="entry name" value="ALPHA-N-ACETYLGALACTOSAMINIDE ALPHA-2,6-SIALYLTRANSFERASE 2"/>
    <property type="match status" value="1"/>
</dbReference>
<comment type="subcellular location">
    <subcellularLocation>
        <location evidence="1">Golgi apparatus membrane</location>
        <topology evidence="1">Single-pass type II membrane protein</topology>
    </subcellularLocation>
</comment>
<evidence type="ECO:0000256" key="11">
    <source>
        <dbReference type="ARBA" id="ARBA00023157"/>
    </source>
</evidence>
<accession>A0A8C3SN10</accession>
<evidence type="ECO:0000256" key="16">
    <source>
        <dbReference type="ARBA" id="ARBA00052285"/>
    </source>
</evidence>
<feature type="chain" id="PRO_5034977263" description="alpha-N-acetylgalactosaminide alpha-2,6-sialyltransferase" evidence="19">
    <location>
        <begin position="26"/>
        <end position="410"/>
    </location>
</feature>
<dbReference type="Gene3D" id="3.90.1480.20">
    <property type="entry name" value="Glycosyl transferase family 29"/>
    <property type="match status" value="1"/>
</dbReference>
<feature type="disulfide bond" evidence="17">
    <location>
        <begin position="175"/>
        <end position="341"/>
    </location>
</feature>
<evidence type="ECO:0000313" key="21">
    <source>
        <dbReference type="Proteomes" id="UP000694403"/>
    </source>
</evidence>
<evidence type="ECO:0000256" key="13">
    <source>
        <dbReference type="ARBA" id="ARBA00036348"/>
    </source>
</evidence>
<dbReference type="Pfam" id="PF00777">
    <property type="entry name" value="Glyco_transf_29"/>
    <property type="match status" value="1"/>
</dbReference>
<dbReference type="Proteomes" id="UP000694403">
    <property type="component" value="Unplaced"/>
</dbReference>
<keyword evidence="5" id="KW-0808">Transferase</keyword>